<evidence type="ECO:0000313" key="2">
    <source>
        <dbReference type="Proteomes" id="UP000694892"/>
    </source>
</evidence>
<organism evidence="1 2">
    <name type="scientific">Xenopus laevis</name>
    <name type="common">African clawed frog</name>
    <dbReference type="NCBI Taxonomy" id="8355"/>
    <lineage>
        <taxon>Eukaryota</taxon>
        <taxon>Metazoa</taxon>
        <taxon>Chordata</taxon>
        <taxon>Craniata</taxon>
        <taxon>Vertebrata</taxon>
        <taxon>Euteleostomi</taxon>
        <taxon>Amphibia</taxon>
        <taxon>Batrachia</taxon>
        <taxon>Anura</taxon>
        <taxon>Pipoidea</taxon>
        <taxon>Pipidae</taxon>
        <taxon>Xenopodinae</taxon>
        <taxon>Xenopus</taxon>
        <taxon>Xenopus</taxon>
    </lineage>
</organism>
<dbReference type="EMBL" id="CM004466">
    <property type="protein sequence ID" value="OCU01651.1"/>
    <property type="molecule type" value="Genomic_DNA"/>
</dbReference>
<sequence length="79" mass="9182">MGFCIKDPIPVVCEYKQFIEFLRLNKSPKGHKACNLSCTRLPPPYQSFLPSCSKHIMPWQQCCMDIIRFPCLQDNIVCM</sequence>
<dbReference type="Proteomes" id="UP000694892">
    <property type="component" value="Chromosome 1L"/>
</dbReference>
<protein>
    <submittedName>
        <fullName evidence="1">Uncharacterized protein</fullName>
    </submittedName>
</protein>
<gene>
    <name evidence="1" type="ORF">XELAEV_18007444mg</name>
</gene>
<dbReference type="AlphaFoldDB" id="A0A974E1X2"/>
<accession>A0A974E1X2</accession>
<reference evidence="2" key="1">
    <citation type="journal article" date="2016" name="Nature">
        <title>Genome evolution in the allotetraploid frog Xenopus laevis.</title>
        <authorList>
            <person name="Session A.M."/>
            <person name="Uno Y."/>
            <person name="Kwon T."/>
            <person name="Chapman J.A."/>
            <person name="Toyoda A."/>
            <person name="Takahashi S."/>
            <person name="Fukui A."/>
            <person name="Hikosaka A."/>
            <person name="Suzuki A."/>
            <person name="Kondo M."/>
            <person name="van Heeringen S.J."/>
            <person name="Quigley I."/>
            <person name="Heinz S."/>
            <person name="Ogino H."/>
            <person name="Ochi H."/>
            <person name="Hellsten U."/>
            <person name="Lyons J.B."/>
            <person name="Simakov O."/>
            <person name="Putnam N."/>
            <person name="Stites J."/>
            <person name="Kuroki Y."/>
            <person name="Tanaka T."/>
            <person name="Michiue T."/>
            <person name="Watanabe M."/>
            <person name="Bogdanovic O."/>
            <person name="Lister R."/>
            <person name="Georgiou G."/>
            <person name="Paranjpe S.S."/>
            <person name="van Kruijsbergen I."/>
            <person name="Shu S."/>
            <person name="Carlson J."/>
            <person name="Kinoshita T."/>
            <person name="Ohta Y."/>
            <person name="Mawaribuchi S."/>
            <person name="Jenkins J."/>
            <person name="Grimwood J."/>
            <person name="Schmutz J."/>
            <person name="Mitros T."/>
            <person name="Mozaffari S.V."/>
            <person name="Suzuki Y."/>
            <person name="Haramoto Y."/>
            <person name="Yamamoto T.S."/>
            <person name="Takagi C."/>
            <person name="Heald R."/>
            <person name="Miller K."/>
            <person name="Haudenschild C."/>
            <person name="Kitzman J."/>
            <person name="Nakayama T."/>
            <person name="Izutsu Y."/>
            <person name="Robert J."/>
            <person name="Fortriede J."/>
            <person name="Burns K."/>
            <person name="Lotay V."/>
            <person name="Karimi K."/>
            <person name="Yasuoka Y."/>
            <person name="Dichmann D.S."/>
            <person name="Flajnik M.F."/>
            <person name="Houston D.W."/>
            <person name="Shendure J."/>
            <person name="DuPasquier L."/>
            <person name="Vize P.D."/>
            <person name="Zorn A.M."/>
            <person name="Ito M."/>
            <person name="Marcotte E.M."/>
            <person name="Wallingford J.B."/>
            <person name="Ito Y."/>
            <person name="Asashima M."/>
            <person name="Ueno N."/>
            <person name="Matsuda Y."/>
            <person name="Veenstra G.J."/>
            <person name="Fujiyama A."/>
            <person name="Harland R.M."/>
            <person name="Taira M."/>
            <person name="Rokhsar D.S."/>
        </authorList>
    </citation>
    <scope>NUCLEOTIDE SEQUENCE [LARGE SCALE GENOMIC DNA]</scope>
    <source>
        <strain evidence="2">J</strain>
    </source>
</reference>
<name>A0A974E1X2_XENLA</name>
<evidence type="ECO:0000313" key="1">
    <source>
        <dbReference type="EMBL" id="OCU01651.1"/>
    </source>
</evidence>
<proteinExistence type="predicted"/>